<reference evidence="1" key="1">
    <citation type="journal article" date="2014" name="Genome Biol. Evol.">
        <title>Pangenome evidence for extensive interdomain horizontal transfer affecting lineage core and shell genes in uncultured planktonic thaumarchaeota and euryarchaeota.</title>
        <authorList>
            <person name="Deschamps P."/>
            <person name="Zivanovic Y."/>
            <person name="Moreira D."/>
            <person name="Rodriguez-Valera F."/>
            <person name="Lopez-Garcia P."/>
        </authorList>
    </citation>
    <scope>NUCLEOTIDE SEQUENCE</scope>
</reference>
<dbReference type="InterPro" id="IPR023214">
    <property type="entry name" value="HAD_sf"/>
</dbReference>
<sequence>MHSEPSEILMVAAHSFDVMGARASGYRGVYVNRYGLPYEHSIQYKPDMVVDDFDGLTGNLLDP</sequence>
<organism evidence="1">
    <name type="scientific">uncultured marine thaumarchaeote KM3_70_D05</name>
    <dbReference type="NCBI Taxonomy" id="1456251"/>
    <lineage>
        <taxon>Archaea</taxon>
        <taxon>Nitrososphaerota</taxon>
        <taxon>environmental samples</taxon>
    </lineage>
</organism>
<name>A0A075HHM6_9ARCH</name>
<dbReference type="GO" id="GO:0016787">
    <property type="term" value="F:hydrolase activity"/>
    <property type="evidence" value="ECO:0007669"/>
    <property type="project" value="UniProtKB-KW"/>
</dbReference>
<keyword evidence="1" id="KW-0378">Hydrolase</keyword>
<dbReference type="InterPro" id="IPR036412">
    <property type="entry name" value="HAD-like_sf"/>
</dbReference>
<protein>
    <submittedName>
        <fullName evidence="1">Putative hydrolase (HAD superfamily)</fullName>
    </submittedName>
</protein>
<proteinExistence type="predicted"/>
<dbReference type="Gene3D" id="3.40.50.1000">
    <property type="entry name" value="HAD superfamily/HAD-like"/>
    <property type="match status" value="1"/>
</dbReference>
<dbReference type="AlphaFoldDB" id="A0A075HHM6"/>
<evidence type="ECO:0000313" key="1">
    <source>
        <dbReference type="EMBL" id="AIF15444.1"/>
    </source>
</evidence>
<dbReference type="SUPFAM" id="SSF56784">
    <property type="entry name" value="HAD-like"/>
    <property type="match status" value="1"/>
</dbReference>
<accession>A0A075HHM6</accession>
<dbReference type="EMBL" id="KF901028">
    <property type="protein sequence ID" value="AIF15444.1"/>
    <property type="molecule type" value="Genomic_DNA"/>
</dbReference>